<keyword evidence="2" id="KW-1185">Reference proteome</keyword>
<accession>A0ABN0ZHM6</accession>
<dbReference type="EMBL" id="BAAADM010000056">
    <property type="protein sequence ID" value="GAA0448051.1"/>
    <property type="molecule type" value="Genomic_DNA"/>
</dbReference>
<protein>
    <submittedName>
        <fullName evidence="1">Uncharacterized protein</fullName>
    </submittedName>
</protein>
<organism evidence="1 2">
    <name type="scientific">Lentibacillus halophilus</name>
    <dbReference type="NCBI Taxonomy" id="295065"/>
    <lineage>
        <taxon>Bacteria</taxon>
        <taxon>Bacillati</taxon>
        <taxon>Bacillota</taxon>
        <taxon>Bacilli</taxon>
        <taxon>Bacillales</taxon>
        <taxon>Bacillaceae</taxon>
        <taxon>Lentibacillus</taxon>
    </lineage>
</organism>
<evidence type="ECO:0000313" key="2">
    <source>
        <dbReference type="Proteomes" id="UP001501459"/>
    </source>
</evidence>
<name>A0ABN0ZHM6_9BACI</name>
<comment type="caution">
    <text evidence="1">The sequence shown here is derived from an EMBL/GenBank/DDBJ whole genome shotgun (WGS) entry which is preliminary data.</text>
</comment>
<gene>
    <name evidence="1" type="ORF">GCM10008983_27700</name>
</gene>
<proteinExistence type="predicted"/>
<sequence>MIMIIKSIRERNMFLIKKKIGIAQLGKVKQGLYCFYHQMERSGIKEIIKAIKII</sequence>
<reference evidence="1 2" key="1">
    <citation type="journal article" date="2019" name="Int. J. Syst. Evol. Microbiol.">
        <title>The Global Catalogue of Microorganisms (GCM) 10K type strain sequencing project: providing services to taxonomists for standard genome sequencing and annotation.</title>
        <authorList>
            <consortium name="The Broad Institute Genomics Platform"/>
            <consortium name="The Broad Institute Genome Sequencing Center for Infectious Disease"/>
            <person name="Wu L."/>
            <person name="Ma J."/>
        </authorList>
    </citation>
    <scope>NUCLEOTIDE SEQUENCE [LARGE SCALE GENOMIC DNA]</scope>
    <source>
        <strain evidence="1 2">JCM 12149</strain>
    </source>
</reference>
<evidence type="ECO:0000313" key="1">
    <source>
        <dbReference type="EMBL" id="GAA0448051.1"/>
    </source>
</evidence>
<dbReference type="Proteomes" id="UP001501459">
    <property type="component" value="Unassembled WGS sequence"/>
</dbReference>